<proteinExistence type="predicted"/>
<dbReference type="GO" id="GO:0006352">
    <property type="term" value="P:DNA-templated transcription initiation"/>
    <property type="evidence" value="ECO:0007669"/>
    <property type="project" value="InterPro"/>
</dbReference>
<evidence type="ECO:0000313" key="2">
    <source>
        <dbReference type="EMBL" id="MBC5999012.1"/>
    </source>
</evidence>
<feature type="domain" description="RNA polymerase sigma-70 region 4" evidence="1">
    <location>
        <begin position="88"/>
        <end position="124"/>
    </location>
</feature>
<dbReference type="SUPFAM" id="SSF88659">
    <property type="entry name" value="Sigma3 and sigma4 domains of RNA polymerase sigma factors"/>
    <property type="match status" value="1"/>
</dbReference>
<keyword evidence="3" id="KW-1185">Reference proteome</keyword>
<dbReference type="Proteomes" id="UP000644115">
    <property type="component" value="Unassembled WGS sequence"/>
</dbReference>
<accession>A0A923NE74</accession>
<sequence length="132" mass="15788">MTKKRLKRMRSLISEARHLQEMLDRPAKTTEYVGDTAKDYRTGKPHSITITGYGQQDYPELKERYYQKLRQIQQEIAFLEGFLDQVEDPQTRDILRLYYVNGLTQEQIADELGYARETISRKIRDFWQNSHK</sequence>
<evidence type="ECO:0000259" key="1">
    <source>
        <dbReference type="Pfam" id="PF04545"/>
    </source>
</evidence>
<name>A0A923NE74_9FIRM</name>
<dbReference type="AlphaFoldDB" id="A0A923NE74"/>
<dbReference type="EMBL" id="JACRWC010000045">
    <property type="protein sequence ID" value="MBC5999012.1"/>
    <property type="molecule type" value="Genomic_DNA"/>
</dbReference>
<evidence type="ECO:0000313" key="3">
    <source>
        <dbReference type="Proteomes" id="UP000644115"/>
    </source>
</evidence>
<dbReference type="GO" id="GO:0003700">
    <property type="term" value="F:DNA-binding transcription factor activity"/>
    <property type="evidence" value="ECO:0007669"/>
    <property type="project" value="InterPro"/>
</dbReference>
<comment type="caution">
    <text evidence="2">The sequence shown here is derived from an EMBL/GenBank/DDBJ whole genome shotgun (WGS) entry which is preliminary data.</text>
</comment>
<dbReference type="Pfam" id="PF04545">
    <property type="entry name" value="Sigma70_r4"/>
    <property type="match status" value="1"/>
</dbReference>
<dbReference type="RefSeq" id="WP_249286496.1">
    <property type="nucleotide sequence ID" value="NZ_JACRWC010000045.1"/>
</dbReference>
<organism evidence="2 3">
    <name type="scientific">Lentihominibacter faecis</name>
    <dbReference type="NCBI Taxonomy" id="2764712"/>
    <lineage>
        <taxon>Bacteria</taxon>
        <taxon>Bacillati</taxon>
        <taxon>Bacillota</taxon>
        <taxon>Clostridia</taxon>
        <taxon>Peptostreptococcales</taxon>
        <taxon>Anaerovoracaceae</taxon>
        <taxon>Lentihominibacter</taxon>
    </lineage>
</organism>
<dbReference type="InterPro" id="IPR007630">
    <property type="entry name" value="RNA_pol_sigma70_r4"/>
</dbReference>
<reference evidence="2" key="1">
    <citation type="submission" date="2020-08" db="EMBL/GenBank/DDBJ databases">
        <authorList>
            <person name="Liu C."/>
            <person name="Sun Q."/>
        </authorList>
    </citation>
    <scope>NUCLEOTIDE SEQUENCE</scope>
    <source>
        <strain evidence="2">BX16</strain>
    </source>
</reference>
<dbReference type="InterPro" id="IPR013324">
    <property type="entry name" value="RNA_pol_sigma_r3/r4-like"/>
</dbReference>
<protein>
    <submittedName>
        <fullName evidence="2">DUF1492 domain-containing protein</fullName>
    </submittedName>
</protein>
<gene>
    <name evidence="2" type="ORF">H8876_03230</name>
</gene>
<dbReference type="Gene3D" id="1.10.10.60">
    <property type="entry name" value="Homeodomain-like"/>
    <property type="match status" value="1"/>
</dbReference>